<reference evidence="2" key="1">
    <citation type="journal article" date="2021" name="Nat. Commun.">
        <title>Genetic determinants of endophytism in the Arabidopsis root mycobiome.</title>
        <authorList>
            <person name="Mesny F."/>
            <person name="Miyauchi S."/>
            <person name="Thiergart T."/>
            <person name="Pickel B."/>
            <person name="Atanasova L."/>
            <person name="Karlsson M."/>
            <person name="Huettel B."/>
            <person name="Barry K.W."/>
            <person name="Haridas S."/>
            <person name="Chen C."/>
            <person name="Bauer D."/>
            <person name="Andreopoulos W."/>
            <person name="Pangilinan J."/>
            <person name="LaButti K."/>
            <person name="Riley R."/>
            <person name="Lipzen A."/>
            <person name="Clum A."/>
            <person name="Drula E."/>
            <person name="Henrissat B."/>
            <person name="Kohler A."/>
            <person name="Grigoriev I.V."/>
            <person name="Martin F.M."/>
            <person name="Hacquard S."/>
        </authorList>
    </citation>
    <scope>NUCLEOTIDE SEQUENCE</scope>
    <source>
        <strain evidence="2">MPI-CAGE-AT-0023</strain>
    </source>
</reference>
<dbReference type="GeneID" id="70230144"/>
<accession>A0A9P9JPJ8</accession>
<organism evidence="2 3">
    <name type="scientific">Fusarium redolens</name>
    <dbReference type="NCBI Taxonomy" id="48865"/>
    <lineage>
        <taxon>Eukaryota</taxon>
        <taxon>Fungi</taxon>
        <taxon>Dikarya</taxon>
        <taxon>Ascomycota</taxon>
        <taxon>Pezizomycotina</taxon>
        <taxon>Sordariomycetes</taxon>
        <taxon>Hypocreomycetidae</taxon>
        <taxon>Hypocreales</taxon>
        <taxon>Nectriaceae</taxon>
        <taxon>Fusarium</taxon>
        <taxon>Fusarium redolens species complex</taxon>
    </lineage>
</organism>
<dbReference type="OrthoDB" id="5051339at2759"/>
<feature type="region of interest" description="Disordered" evidence="1">
    <location>
        <begin position="45"/>
        <end position="72"/>
    </location>
</feature>
<dbReference type="EMBL" id="JAGMUX010000019">
    <property type="protein sequence ID" value="KAH7232303.1"/>
    <property type="molecule type" value="Genomic_DNA"/>
</dbReference>
<name>A0A9P9JPJ8_FUSRE</name>
<dbReference type="AlphaFoldDB" id="A0A9P9JPJ8"/>
<protein>
    <submittedName>
        <fullName evidence="2">Uncharacterized protein</fullName>
    </submittedName>
</protein>
<keyword evidence="3" id="KW-1185">Reference proteome</keyword>
<comment type="caution">
    <text evidence="2">The sequence shown here is derived from an EMBL/GenBank/DDBJ whole genome shotgun (WGS) entry which is preliminary data.</text>
</comment>
<dbReference type="Proteomes" id="UP000720189">
    <property type="component" value="Unassembled WGS sequence"/>
</dbReference>
<gene>
    <name evidence="2" type="ORF">BKA55DRAFT_695721</name>
</gene>
<sequence length="260" mass="29849">MDRLPRSSARDEELARLEARDTFLETQVAQIQAALSLDTALSKGKRTLPQTATPLDAAPPRKKRANRSETQLQTSKASLLTCPVEAKEKGPNFDRRYNSERGPAPCTRAFSMSYLQYTRDDLDLRVTEFKLRHRNATECPVQQRCKHWHIVDGTEWHEEGDIYLLLYCLDIESATQGDTGCEGIRMFDDEEPLTNRITLQSCRIFNALKPDFSVVEDAGYVVLQFLVLDYGKTEEEDDSEWKWMDQFGRLLSKMGCKRQS</sequence>
<proteinExistence type="predicted"/>
<evidence type="ECO:0000313" key="3">
    <source>
        <dbReference type="Proteomes" id="UP000720189"/>
    </source>
</evidence>
<dbReference type="RefSeq" id="XP_046043963.1">
    <property type="nucleotide sequence ID" value="XM_046200190.1"/>
</dbReference>
<evidence type="ECO:0000256" key="1">
    <source>
        <dbReference type="SAM" id="MobiDB-lite"/>
    </source>
</evidence>
<evidence type="ECO:0000313" key="2">
    <source>
        <dbReference type="EMBL" id="KAH7232303.1"/>
    </source>
</evidence>